<feature type="region of interest" description="Disordered" evidence="1">
    <location>
        <begin position="69"/>
        <end position="97"/>
    </location>
</feature>
<evidence type="ECO:0000313" key="3">
    <source>
        <dbReference type="Proteomes" id="UP000019225"/>
    </source>
</evidence>
<dbReference type="Pfam" id="PF12079">
    <property type="entry name" value="DUF3558"/>
    <property type="match status" value="1"/>
</dbReference>
<evidence type="ECO:0000313" key="2">
    <source>
        <dbReference type="EMBL" id="AHH94531.1"/>
    </source>
</evidence>
<feature type="region of interest" description="Disordered" evidence="1">
    <location>
        <begin position="20"/>
        <end position="52"/>
    </location>
</feature>
<name>W5W1V1_9PSEU</name>
<proteinExistence type="predicted"/>
<accession>W5W1V1</accession>
<dbReference type="HOGENOM" id="CLU_097940_0_0_11"/>
<evidence type="ECO:0000256" key="1">
    <source>
        <dbReference type="SAM" id="MobiDB-lite"/>
    </source>
</evidence>
<sequence>MKATLTVVVCVAGVTLTGCTSTNGGTPGPTSATTSQSPSNAPGAPKVTHPKNLAANSDSCQLLTEQQRRQLGVQGTSKTEQTPWGQTACGWRSDNGSMTLAPDTKTGKGLSQLYQHKDNFSDFTAIVVDGYPAVTTDKSKSSCALDLGVSDSQYLSLSAYIARPAELGFQDPCLFAQKAASLVLGNLPAGQ</sequence>
<dbReference type="AlphaFoldDB" id="W5W1V1"/>
<gene>
    <name evidence="2" type="ORF">KALB_1158</name>
</gene>
<dbReference type="KEGG" id="kal:KALB_1158"/>
<dbReference type="PROSITE" id="PS51257">
    <property type="entry name" value="PROKAR_LIPOPROTEIN"/>
    <property type="match status" value="1"/>
</dbReference>
<keyword evidence="3" id="KW-1185">Reference proteome</keyword>
<reference evidence="2 3" key="1">
    <citation type="journal article" date="2014" name="BMC Genomics">
        <title>Complete genome sequence of producer of the glycopeptide antibiotic Aculeximycin Kutzneria albida DSM 43870T, a representative of minor genus of Pseudonocardiaceae.</title>
        <authorList>
            <person name="Rebets Y."/>
            <person name="Tokovenko B."/>
            <person name="Lushchyk I."/>
            <person name="Ruckert C."/>
            <person name="Zaburannyi N."/>
            <person name="Bechthold A."/>
            <person name="Kalinowski J."/>
            <person name="Luzhetskyy A."/>
        </authorList>
    </citation>
    <scope>NUCLEOTIDE SEQUENCE [LARGE SCALE GENOMIC DNA]</scope>
    <source>
        <strain evidence="2">DSM 43870</strain>
    </source>
</reference>
<dbReference type="eggNOG" id="ENOG502ZUNC">
    <property type="taxonomic scope" value="Bacteria"/>
</dbReference>
<feature type="compositionally biased region" description="Polar residues" evidence="1">
    <location>
        <begin position="73"/>
        <end position="85"/>
    </location>
</feature>
<feature type="compositionally biased region" description="Low complexity" evidence="1">
    <location>
        <begin position="20"/>
        <end position="42"/>
    </location>
</feature>
<dbReference type="Proteomes" id="UP000019225">
    <property type="component" value="Chromosome"/>
</dbReference>
<dbReference type="InterPro" id="IPR024520">
    <property type="entry name" value="DUF3558"/>
</dbReference>
<dbReference type="EMBL" id="CP007155">
    <property type="protein sequence ID" value="AHH94531.1"/>
    <property type="molecule type" value="Genomic_DNA"/>
</dbReference>
<protein>
    <submittedName>
        <fullName evidence="2">Uncharacterized protein</fullName>
    </submittedName>
</protein>
<dbReference type="STRING" id="1449976.KALB_1158"/>
<organism evidence="2 3">
    <name type="scientific">Kutzneria albida DSM 43870</name>
    <dbReference type="NCBI Taxonomy" id="1449976"/>
    <lineage>
        <taxon>Bacteria</taxon>
        <taxon>Bacillati</taxon>
        <taxon>Actinomycetota</taxon>
        <taxon>Actinomycetes</taxon>
        <taxon>Pseudonocardiales</taxon>
        <taxon>Pseudonocardiaceae</taxon>
        <taxon>Kutzneria</taxon>
    </lineage>
</organism>